<evidence type="ECO:0000259" key="1">
    <source>
        <dbReference type="PROSITE" id="PS01124"/>
    </source>
</evidence>
<dbReference type="STRING" id="1188252.A1QC_06390"/>
<dbReference type="GO" id="GO:0003700">
    <property type="term" value="F:DNA-binding transcription factor activity"/>
    <property type="evidence" value="ECO:0007669"/>
    <property type="project" value="InterPro"/>
</dbReference>
<sequence>MRELNLMGLHLQDVTLPFSVKTHLPIIKQANFQSAFTTFSIPRGKKIIAVIPQKTGLFFNSYPLEIGEIGLANAETPCLIQSKLEQSSSFLIYDLSPNNRHFQLLASTSMPVMLSKSIVTLHDDLEAYQQDFESALRDVTPPMRPSNLKGRSRIPRKNFVRDFVVKICKTLNTKQAIQWVANEYQMSERTARDGFNDIIGVTPKQFMLLQQMFTYRQRLVNTQTGSIESVATELGITARGRMAGQYYQHFGEKPSQTLKRHLSKNSCK</sequence>
<comment type="caution">
    <text evidence="2">The sequence shown here is derived from an EMBL/GenBank/DDBJ whole genome shotgun (WGS) entry which is preliminary data.</text>
</comment>
<evidence type="ECO:0000313" key="2">
    <source>
        <dbReference type="EMBL" id="OEF27547.1"/>
    </source>
</evidence>
<keyword evidence="3" id="KW-1185">Reference proteome</keyword>
<protein>
    <recommendedName>
        <fullName evidence="1">HTH araC/xylS-type domain-containing protein</fullName>
    </recommendedName>
</protein>
<dbReference type="Gene3D" id="1.10.10.60">
    <property type="entry name" value="Homeodomain-like"/>
    <property type="match status" value="1"/>
</dbReference>
<gene>
    <name evidence="2" type="ORF">A1QC_06390</name>
</gene>
<dbReference type="AlphaFoldDB" id="A0A1E5E476"/>
<dbReference type="PROSITE" id="PS01124">
    <property type="entry name" value="HTH_ARAC_FAMILY_2"/>
    <property type="match status" value="1"/>
</dbReference>
<dbReference type="SMART" id="SM00342">
    <property type="entry name" value="HTH_ARAC"/>
    <property type="match status" value="1"/>
</dbReference>
<dbReference type="OrthoDB" id="6003540at2"/>
<dbReference type="EMBL" id="AJYK02000032">
    <property type="protein sequence ID" value="OEF27547.1"/>
    <property type="molecule type" value="Genomic_DNA"/>
</dbReference>
<dbReference type="RefSeq" id="WP_017025745.1">
    <property type="nucleotide sequence ID" value="NZ_AJYK02000032.1"/>
</dbReference>
<organism evidence="2 3">
    <name type="scientific">Vibrio rumoiensis 1S-45</name>
    <dbReference type="NCBI Taxonomy" id="1188252"/>
    <lineage>
        <taxon>Bacteria</taxon>
        <taxon>Pseudomonadati</taxon>
        <taxon>Pseudomonadota</taxon>
        <taxon>Gammaproteobacteria</taxon>
        <taxon>Vibrionales</taxon>
        <taxon>Vibrionaceae</taxon>
        <taxon>Vibrio</taxon>
    </lineage>
</organism>
<name>A0A1E5E476_9VIBR</name>
<dbReference type="Pfam" id="PF12833">
    <property type="entry name" value="HTH_18"/>
    <property type="match status" value="1"/>
</dbReference>
<proteinExistence type="predicted"/>
<reference evidence="2 3" key="1">
    <citation type="journal article" date="2012" name="Science">
        <title>Ecological populations of bacteria act as socially cohesive units of antibiotic production and resistance.</title>
        <authorList>
            <person name="Cordero O.X."/>
            <person name="Wildschutte H."/>
            <person name="Kirkup B."/>
            <person name="Proehl S."/>
            <person name="Ngo L."/>
            <person name="Hussain F."/>
            <person name="Le Roux F."/>
            <person name="Mincer T."/>
            <person name="Polz M.F."/>
        </authorList>
    </citation>
    <scope>NUCLEOTIDE SEQUENCE [LARGE SCALE GENOMIC DNA]</scope>
    <source>
        <strain evidence="2 3">1S-45</strain>
    </source>
</reference>
<evidence type="ECO:0000313" key="3">
    <source>
        <dbReference type="Proteomes" id="UP000094070"/>
    </source>
</evidence>
<feature type="domain" description="HTH araC/xylS-type" evidence="1">
    <location>
        <begin position="161"/>
        <end position="260"/>
    </location>
</feature>
<dbReference type="GO" id="GO:0043565">
    <property type="term" value="F:sequence-specific DNA binding"/>
    <property type="evidence" value="ECO:0007669"/>
    <property type="project" value="InterPro"/>
</dbReference>
<dbReference type="Proteomes" id="UP000094070">
    <property type="component" value="Unassembled WGS sequence"/>
</dbReference>
<accession>A0A1E5E476</accession>
<dbReference type="InterPro" id="IPR018060">
    <property type="entry name" value="HTH_AraC"/>
</dbReference>
<dbReference type="eggNOG" id="ENOG50341D6">
    <property type="taxonomic scope" value="Bacteria"/>
</dbReference>